<organism evidence="2 3">
    <name type="scientific">Stichopus japonicus</name>
    <name type="common">Sea cucumber</name>
    <dbReference type="NCBI Taxonomy" id="307972"/>
    <lineage>
        <taxon>Eukaryota</taxon>
        <taxon>Metazoa</taxon>
        <taxon>Echinodermata</taxon>
        <taxon>Eleutherozoa</taxon>
        <taxon>Echinozoa</taxon>
        <taxon>Holothuroidea</taxon>
        <taxon>Aspidochirotacea</taxon>
        <taxon>Aspidochirotida</taxon>
        <taxon>Stichopodidae</taxon>
        <taxon>Apostichopus</taxon>
    </lineage>
</organism>
<feature type="compositionally biased region" description="Polar residues" evidence="1">
    <location>
        <begin position="595"/>
        <end position="607"/>
    </location>
</feature>
<dbReference type="EMBL" id="MRZV01000012">
    <property type="protein sequence ID" value="PIK62417.1"/>
    <property type="molecule type" value="Genomic_DNA"/>
</dbReference>
<keyword evidence="3" id="KW-1185">Reference proteome</keyword>
<feature type="region of interest" description="Disordered" evidence="1">
    <location>
        <begin position="1000"/>
        <end position="1024"/>
    </location>
</feature>
<comment type="caution">
    <text evidence="2">The sequence shown here is derived from an EMBL/GenBank/DDBJ whole genome shotgun (WGS) entry which is preliminary data.</text>
</comment>
<feature type="region of interest" description="Disordered" evidence="1">
    <location>
        <begin position="178"/>
        <end position="223"/>
    </location>
</feature>
<feature type="region of interest" description="Disordered" evidence="1">
    <location>
        <begin position="901"/>
        <end position="922"/>
    </location>
</feature>
<dbReference type="Proteomes" id="UP000230750">
    <property type="component" value="Unassembled WGS sequence"/>
</dbReference>
<feature type="compositionally biased region" description="Polar residues" evidence="1">
    <location>
        <begin position="558"/>
        <end position="572"/>
    </location>
</feature>
<protein>
    <submittedName>
        <fullName evidence="2">Uncharacterized protein</fullName>
    </submittedName>
</protein>
<feature type="compositionally biased region" description="Basic and acidic residues" evidence="1">
    <location>
        <begin position="197"/>
        <end position="216"/>
    </location>
</feature>
<sequence>MSKMPTAGETKIKPTSRYNLRNNPLPKTKSVALRKKTTIDPEKENAESHNICGPVTRSKSKIPVSNSSALNPKRKTDTKSKRRPVPDFAKLHKKWHNTFEKGKAVNKKTCTQVREFDLTRPGTHFKSAYYDNGDEKSEREPFEEDHESLESILTEKGISQEQTRAHRNTIAATTGIKRSAPIRKTLESIPVPQSRGRKPEEAKGPFDGAKKEDAPRRARKSLVQQQRDMGLEFHPDCGALASILNNTGIHHNRGAPPASRQTFATSRGVGGPRASLFGGQPLSQKRTSIYYQSKKAAKNVYEDYTSLVMRRLTLGEEGAVPAPSRVSSHNPATRTSIYRKPHQGSKKPTTNAVNVVEISASRGTPGRVQIPLQKKSNMATSAVKTPRTASRVPNPHFHSVLQKQEITSSPLLSGSQQEPESHFRSASCSKKVQWAEDTIAIPSAEELATSLFSDQAENQVFLHERKQQVVKLQEMEELEKQLELEIQMLSEMDELKEDETKVPESVEDVPSEMPSKQRLPQSLDSRTFSKDANRLEALTVEGQAVQSDELLAHRNNRQGDPSTMSYEHSLSMPQGGGSSTMQYGYHSTAPYGQSGDYNSRNNNSSNLHIPADSQDIQTSHQGNVVTVVERMNNTGTEPVNMKSHLSIPPKTAWIHSDEQQRSVIVPTPSQRAEPAPLNHQPVVLQQISRGESSSSIPVRGGHPEVQFLQTTVGMVTNDGPQLMRVNSEVGNQLLTHQGSQIYANRVTTGLQPGSEAEVVNQRGNYSFQTVNMNSLEGNFQSPVSVLQMRHHGNNGQINISRTPHSACTKPSNATLPVSHSLQDRLDNCMPGLGHNVTGPLSRPQSSHGQSRCLPDAVLLDATAVATTGWNTLFSIGLAPNLAKMVTFAPPQVLGPQSEAKKCNFRTTPHPGILKNKGPQQRSDLSLEDVQGKLNFDEEQDKQTSSVYTKNSSTVYSPETSNKLSAPAEHRHLRPTPVKEHPATSLQSDINDFLSSIKPTGQRAQIIPDTSRSHKAGSLSLRGQMPPHQAFASTATAIRGRSKISKYMYQNL</sequence>
<feature type="compositionally biased region" description="Polar residues" evidence="1">
    <location>
        <begin position="942"/>
        <end position="963"/>
    </location>
</feature>
<feature type="compositionally biased region" description="Polar residues" evidence="1">
    <location>
        <begin position="325"/>
        <end position="336"/>
    </location>
</feature>
<reference evidence="2 3" key="1">
    <citation type="journal article" date="2017" name="PLoS Biol.">
        <title>The sea cucumber genome provides insights into morphological evolution and visceral regeneration.</title>
        <authorList>
            <person name="Zhang X."/>
            <person name="Sun L."/>
            <person name="Yuan J."/>
            <person name="Sun Y."/>
            <person name="Gao Y."/>
            <person name="Zhang L."/>
            <person name="Li S."/>
            <person name="Dai H."/>
            <person name="Hamel J.F."/>
            <person name="Liu C."/>
            <person name="Yu Y."/>
            <person name="Liu S."/>
            <person name="Lin W."/>
            <person name="Guo K."/>
            <person name="Jin S."/>
            <person name="Xu P."/>
            <person name="Storey K.B."/>
            <person name="Huan P."/>
            <person name="Zhang T."/>
            <person name="Zhou Y."/>
            <person name="Zhang J."/>
            <person name="Lin C."/>
            <person name="Li X."/>
            <person name="Xing L."/>
            <person name="Huo D."/>
            <person name="Sun M."/>
            <person name="Wang L."/>
            <person name="Mercier A."/>
            <person name="Li F."/>
            <person name="Yang H."/>
            <person name="Xiang J."/>
        </authorList>
    </citation>
    <scope>NUCLEOTIDE SEQUENCE [LARGE SCALE GENOMIC DNA]</scope>
    <source>
        <strain evidence="2">Shaxun</strain>
        <tissue evidence="2">Muscle</tissue>
    </source>
</reference>
<feature type="region of interest" description="Disordered" evidence="1">
    <location>
        <begin position="494"/>
        <end position="527"/>
    </location>
</feature>
<dbReference type="AlphaFoldDB" id="A0A2G8LQ71"/>
<evidence type="ECO:0000313" key="2">
    <source>
        <dbReference type="EMBL" id="PIK62417.1"/>
    </source>
</evidence>
<feature type="compositionally biased region" description="Basic and acidic residues" evidence="1">
    <location>
        <begin position="37"/>
        <end position="47"/>
    </location>
</feature>
<feature type="region of interest" description="Disordered" evidence="1">
    <location>
        <begin position="1"/>
        <end position="87"/>
    </location>
</feature>
<feature type="region of interest" description="Disordered" evidence="1">
    <location>
        <begin position="934"/>
        <end position="984"/>
    </location>
</feature>
<proteinExistence type="predicted"/>
<gene>
    <name evidence="2" type="ORF">BSL78_00617</name>
</gene>
<evidence type="ECO:0000313" key="3">
    <source>
        <dbReference type="Proteomes" id="UP000230750"/>
    </source>
</evidence>
<accession>A0A2G8LQ71</accession>
<name>A0A2G8LQ71_STIJA</name>
<evidence type="ECO:0000256" key="1">
    <source>
        <dbReference type="SAM" id="MobiDB-lite"/>
    </source>
</evidence>
<feature type="region of interest" description="Disordered" evidence="1">
    <location>
        <begin position="320"/>
        <end position="350"/>
    </location>
</feature>
<dbReference type="OrthoDB" id="6430699at2759"/>
<feature type="region of interest" description="Disordered" evidence="1">
    <location>
        <begin position="555"/>
        <end position="607"/>
    </location>
</feature>
<feature type="region of interest" description="Disordered" evidence="1">
    <location>
        <begin position="254"/>
        <end position="280"/>
    </location>
</feature>